<accession>A0A976N2J0</accession>
<protein>
    <submittedName>
        <fullName evidence="1">Uncharacterized protein</fullName>
    </submittedName>
</protein>
<evidence type="ECO:0000313" key="1">
    <source>
        <dbReference type="EMBL" id="UPW41495.1"/>
    </source>
</evidence>
<name>A0A976N2J0_9VIRU</name>
<reference evidence="1" key="1">
    <citation type="submission" date="2022-02" db="EMBL/GenBank/DDBJ databases">
        <title>Towards deciphering the DNA virus diversity associated with rodent species in the families Cricetidae and Heteromyidae.</title>
        <authorList>
            <person name="Lund M."/>
            <person name="Larsen B.B."/>
            <person name="Gryseels S."/>
            <person name="Kraberger S."/>
            <person name="Rowsey D.M."/>
            <person name="Steger L."/>
            <person name="Yule K.M."/>
            <person name="Upham N.S."/>
            <person name="Worobey M."/>
            <person name="Van Doorslaer K."/>
            <person name="Varsani A."/>
        </authorList>
    </citation>
    <scope>NUCLEOTIDE SEQUENCE</scope>
    <source>
        <strain evidence="1">UA23Rod_963</strain>
    </source>
</reference>
<proteinExistence type="predicted"/>
<organism evidence="1">
    <name type="scientific">Dipodfec virus UA23Rod_963</name>
    <dbReference type="NCBI Taxonomy" id="2929335"/>
    <lineage>
        <taxon>Viruses</taxon>
        <taxon>Monodnaviria</taxon>
        <taxon>Sangervirae</taxon>
        <taxon>Phixviricota</taxon>
        <taxon>Malgrandaviricetes</taxon>
        <taxon>Petitvirales</taxon>
        <taxon>Microviridae</taxon>
    </lineage>
</organism>
<sequence length="107" mass="12023">MKQIVIRILTPQVPVFDVQTGQIDEKVGHFVPDSDVEGVLARLGEHVAELVRFDKIFGGKAFVTSDNLGFLIRSLIVNPAFTGLEFYPEFFVIKINDNGTKEEEKSR</sequence>
<dbReference type="EMBL" id="OM869610">
    <property type="protein sequence ID" value="UPW41495.1"/>
    <property type="molecule type" value="Genomic_DNA"/>
</dbReference>